<dbReference type="AlphaFoldDB" id="Q8TJT0"/>
<dbReference type="KEGG" id="mac:MA_3697"/>
<protein>
    <submittedName>
        <fullName evidence="2">Uncharacterized protein</fullName>
    </submittedName>
</protein>
<accession>Q8TJT0</accession>
<dbReference type="HOGENOM" id="CLU_2748129_0_0_2"/>
<feature type="transmembrane region" description="Helical" evidence="1">
    <location>
        <begin position="41"/>
        <end position="61"/>
    </location>
</feature>
<evidence type="ECO:0000256" key="1">
    <source>
        <dbReference type="SAM" id="Phobius"/>
    </source>
</evidence>
<organism evidence="2 3">
    <name type="scientific">Methanosarcina acetivorans (strain ATCC 35395 / DSM 2834 / JCM 12185 / C2A)</name>
    <dbReference type="NCBI Taxonomy" id="188937"/>
    <lineage>
        <taxon>Archaea</taxon>
        <taxon>Methanobacteriati</taxon>
        <taxon>Methanobacteriota</taxon>
        <taxon>Stenosarchaea group</taxon>
        <taxon>Methanomicrobia</taxon>
        <taxon>Methanosarcinales</taxon>
        <taxon>Methanosarcinaceae</taxon>
        <taxon>Methanosarcina</taxon>
    </lineage>
</organism>
<dbReference type="EnsemblBacteria" id="AAM07052">
    <property type="protein sequence ID" value="AAM07052"/>
    <property type="gene ID" value="MA_3697"/>
</dbReference>
<keyword evidence="1" id="KW-0812">Transmembrane</keyword>
<name>Q8TJT0_METAC</name>
<reference evidence="2 3" key="1">
    <citation type="journal article" date="2002" name="Genome Res.">
        <title>The genome of Methanosarcina acetivorans reveals extensive metabolic and physiological diversity.</title>
        <authorList>
            <person name="Galagan J.E."/>
            <person name="Nusbaum C."/>
            <person name="Roy A."/>
            <person name="Endrizzi M.G."/>
            <person name="Macdonald P."/>
            <person name="FitzHugh W."/>
            <person name="Calvo S."/>
            <person name="Engels R."/>
            <person name="Smirnov S."/>
            <person name="Atnoor D."/>
            <person name="Brown A."/>
            <person name="Allen N."/>
            <person name="Naylor J."/>
            <person name="Stange-Thomann N."/>
            <person name="DeArellano K."/>
            <person name="Johnson R."/>
            <person name="Linton L."/>
            <person name="McEwan P."/>
            <person name="McKernan K."/>
            <person name="Talamas J."/>
            <person name="Tirrell A."/>
            <person name="Ye W."/>
            <person name="Zimmer A."/>
            <person name="Barber R.D."/>
            <person name="Cann I."/>
            <person name="Graham D.E."/>
            <person name="Grahame D.A."/>
            <person name="Guss A."/>
            <person name="Hedderich R."/>
            <person name="Ingram-Smith C."/>
            <person name="Kuettner C.H."/>
            <person name="Krzycki J.A."/>
            <person name="Leigh J.A."/>
            <person name="Li W."/>
            <person name="Liu J."/>
            <person name="Mukhopadhyay B."/>
            <person name="Reeve J.N."/>
            <person name="Smith K."/>
            <person name="Springer T.A."/>
            <person name="Umayam L.A."/>
            <person name="White O."/>
            <person name="White R.H."/>
            <person name="de Macario E.C."/>
            <person name="Ferry J.G."/>
            <person name="Jarrell K.F."/>
            <person name="Jing H."/>
            <person name="Macario A.J.L."/>
            <person name="Paulsen I."/>
            <person name="Pritchett M."/>
            <person name="Sowers K.R."/>
            <person name="Swanson R.V."/>
            <person name="Zinder S.H."/>
            <person name="Lander E."/>
            <person name="Metcalf W.W."/>
            <person name="Birren B."/>
        </authorList>
    </citation>
    <scope>NUCLEOTIDE SEQUENCE [LARGE SCALE GENOMIC DNA]</scope>
    <source>
        <strain evidence="3">ATCC 35395 / DSM 2834 / JCM 12185 / C2A</strain>
    </source>
</reference>
<evidence type="ECO:0000313" key="3">
    <source>
        <dbReference type="Proteomes" id="UP000002487"/>
    </source>
</evidence>
<evidence type="ECO:0000313" key="2">
    <source>
        <dbReference type="EMBL" id="AAM07052.1"/>
    </source>
</evidence>
<keyword evidence="1" id="KW-0472">Membrane</keyword>
<feature type="transmembrane region" description="Helical" evidence="1">
    <location>
        <begin position="12"/>
        <end position="32"/>
    </location>
</feature>
<sequence>MQECQAFPFPYSFFSGGSLKISLKFLMVRFFMRKGFGPRPFILKFFMSESFIVMLFFLVFFSDMLPPLLS</sequence>
<dbReference type="EMBL" id="AE010299">
    <property type="protein sequence ID" value="AAM07052.1"/>
    <property type="molecule type" value="Genomic_DNA"/>
</dbReference>
<keyword evidence="1" id="KW-1133">Transmembrane helix</keyword>
<dbReference type="Proteomes" id="UP000002487">
    <property type="component" value="Chromosome"/>
</dbReference>
<gene>
    <name evidence="2" type="ordered locus">MA_3697</name>
</gene>
<proteinExistence type="predicted"/>
<dbReference type="InParanoid" id="Q8TJT0"/>
<keyword evidence="3" id="KW-1185">Reference proteome</keyword>